<dbReference type="Proteomes" id="UP001530315">
    <property type="component" value="Unassembled WGS sequence"/>
</dbReference>
<protein>
    <recommendedName>
        <fullName evidence="5">Guanylate cyclase domain-containing protein</fullName>
    </recommendedName>
</protein>
<dbReference type="SUPFAM" id="SSF52540">
    <property type="entry name" value="P-loop containing nucleoside triphosphate hydrolases"/>
    <property type="match status" value="1"/>
</dbReference>
<sequence>MPSAPTYADGEYEDDKADMVAKLMKNHSNIVSSSLVERSNLISRVTWLSHHVPGCVLKSLLEPIMRARKRANMKSLPQRKEFYNGDHEMKQSCDGNVVAAHHVKAEHKAKSPFLNSLPPPKSLISPERPTVGPPIPPFMIEDNLPLTTGHDGALLFVDISGFTRISLVMNVESLSNAINSYFQMIVNEITSHGGDIIKFAGDALFAEWKVSRNEAHHDLDCCVSNAATCAAAIVSSCSNYSVCKPIDFTMSTKSPHMSRRNSALTSSDVESTGGDTPEYDSFPRRPLKGCDTRRRTSRPSLSAPLSAVIATLNVKCAIGVGHIVGIHVGDNVTRREYFILGDTIGQVARAESAAGMGQVFASPEAAQHLVRVGDLRGDWQDAVKNGQPIRIADHDEQFFEIKRRSQQNIIPCDAENMLHLYEDLNSTELQWLMKMLSLYVHPVVANDNNESAPISLKLGSYRERHVTEAELRTVYTCFISPLIDHKLTGDEVIDKKLFNLLNDIMIVTQRELNKMQGHLRQFMLDDKGLVLICTFGLRGSTFPDMVAQRALPFSLSIHRALEEDLGVKSTVGATLGKVYCGVVGGLERHEFAVLGPSVNLAARLMASDKNHGVLVDKTVRLLTTQVFFKPLPPVKAKGYDEPVPIFEPMKLASTRSLSDGHRMKAKNNFFGRAGELKQILRIAKEVTLHDSTSKLLLVTAMSGSGKSTLMIQATELVRAMVEKMHKQVIITRNISNEGDSMIPFSIFRSIFKDVLSQVQQEDEESQSSMSKDARRKSLSESMSRTSSFNGQLDTLSITSQSSRSSRGSTEMTRFRFICRELNAPPEFMEVVGKRFLGIRGGNKDDSATQSESPTLQIQSVIKFMADAFIRCTKNANLVLLALDDVQWMDELSWKVVQTIFERAENVLILCGSRPPSSSLTMDPIFFSDLQGQFQKEGRFFEISLAPLNESEVKDMIADTLKIMSDEIDASFSRNVFTTSGGMPHYLGYILDAIKRNNLTVRLENGMIGMKNSAEDNTKILGSVNELLLYRIDALDSSVRTVLHLSAVLGTEFDLLDAALAYEELFGVNESTQVASAIALRESFDVAIKEGIIEKYDIFSAENRDDEDENSCSSMINVMISLKGRRQAHPLYSENCRLRFTHDSWKTSMLNVMLDERKREMHEHVAISLERELDDENQNQDDFEKQITVFKHWKACGSFPKASASALNIGGQLMLLGLNPQAILLFDDVLDILEKISDDEIGRTQYGGISASVLDAIDVPELDKLIKLNIAKGKAYLTLGQGTGAAESYQNALDILHHTPCADDADFDRSVTFPLFSGLFVVLKMGGIKDDAECSYEQDMCKRFVEQARLNGDPIHYGRALAMEAETLGRLGNFEQALEVVERIKPIYNIETQHEAICKAYGSDRVAQAFSHSVNFNNALGRTQAALDTCNYIMEEILPKSDPKNVHNSFCLLYSVIITLKENGLSLQAQQVFQERIVAPFEKYFGPGGSTYSKPMFKPILVLLELQMKEDYDSAKIEEYTAWALDEDNFENKMATLESAWAAFSASPIALHSEICFILGKMQHDDVERRNCLIQKAITLMEKSVAVTAPFAYSNGYAKKKLQVMKSFAREEASQEMHPLV</sequence>
<dbReference type="PANTHER" id="PTHR16305:SF28">
    <property type="entry name" value="GUANYLATE CYCLASE DOMAIN-CONTAINING PROTEIN"/>
    <property type="match status" value="1"/>
</dbReference>
<dbReference type="InterPro" id="IPR001054">
    <property type="entry name" value="A/G_cyclase"/>
</dbReference>
<gene>
    <name evidence="6" type="ORF">ACHAW5_010999</name>
</gene>
<proteinExistence type="predicted"/>
<dbReference type="Pfam" id="PF00211">
    <property type="entry name" value="Guanylate_cyc"/>
    <property type="match status" value="2"/>
</dbReference>
<dbReference type="Gene3D" id="1.25.40.10">
    <property type="entry name" value="Tetratricopeptide repeat domain"/>
    <property type="match status" value="1"/>
</dbReference>
<evidence type="ECO:0000259" key="5">
    <source>
        <dbReference type="PROSITE" id="PS50125"/>
    </source>
</evidence>
<feature type="compositionally biased region" description="Polar residues" evidence="4">
    <location>
        <begin position="779"/>
        <end position="790"/>
    </location>
</feature>
<organism evidence="6 7">
    <name type="scientific">Stephanodiscus triporus</name>
    <dbReference type="NCBI Taxonomy" id="2934178"/>
    <lineage>
        <taxon>Eukaryota</taxon>
        <taxon>Sar</taxon>
        <taxon>Stramenopiles</taxon>
        <taxon>Ochrophyta</taxon>
        <taxon>Bacillariophyta</taxon>
        <taxon>Coscinodiscophyceae</taxon>
        <taxon>Thalassiosirophycidae</taxon>
        <taxon>Stephanodiscales</taxon>
        <taxon>Stephanodiscaceae</taxon>
        <taxon>Stephanodiscus</taxon>
    </lineage>
</organism>
<dbReference type="PANTHER" id="PTHR16305">
    <property type="entry name" value="TESTICULAR SOLUBLE ADENYLYL CYCLASE"/>
    <property type="match status" value="1"/>
</dbReference>
<dbReference type="SUPFAM" id="SSF55073">
    <property type="entry name" value="Nucleotide cyclase"/>
    <property type="match status" value="2"/>
</dbReference>
<dbReference type="InterPro" id="IPR011990">
    <property type="entry name" value="TPR-like_helical_dom_sf"/>
</dbReference>
<evidence type="ECO:0000256" key="1">
    <source>
        <dbReference type="ARBA" id="ARBA00022741"/>
    </source>
</evidence>
<dbReference type="GO" id="GO:0005524">
    <property type="term" value="F:ATP binding"/>
    <property type="evidence" value="ECO:0007669"/>
    <property type="project" value="UniProtKB-KW"/>
</dbReference>
<dbReference type="SUPFAM" id="SSF48452">
    <property type="entry name" value="TPR-like"/>
    <property type="match status" value="1"/>
</dbReference>
<keyword evidence="2" id="KW-0067">ATP-binding</keyword>
<dbReference type="InterPro" id="IPR029787">
    <property type="entry name" value="Nucleotide_cyclase"/>
</dbReference>
<dbReference type="Pfam" id="PF13191">
    <property type="entry name" value="AAA_16"/>
    <property type="match status" value="1"/>
</dbReference>
<dbReference type="Gene3D" id="3.40.50.300">
    <property type="entry name" value="P-loop containing nucleotide triphosphate hydrolases"/>
    <property type="match status" value="1"/>
</dbReference>
<dbReference type="Gene3D" id="3.30.70.1230">
    <property type="entry name" value="Nucleotide cyclase"/>
    <property type="match status" value="2"/>
</dbReference>
<feature type="compositionally biased region" description="Polar residues" evidence="4">
    <location>
        <begin position="252"/>
        <end position="274"/>
    </location>
</feature>
<evidence type="ECO:0000256" key="4">
    <source>
        <dbReference type="SAM" id="MobiDB-lite"/>
    </source>
</evidence>
<dbReference type="PROSITE" id="PS50125">
    <property type="entry name" value="GUANYLATE_CYCLASE_2"/>
    <property type="match status" value="2"/>
</dbReference>
<evidence type="ECO:0000313" key="6">
    <source>
        <dbReference type="EMBL" id="KAL3763332.1"/>
    </source>
</evidence>
<evidence type="ECO:0000313" key="7">
    <source>
        <dbReference type="Proteomes" id="UP001530315"/>
    </source>
</evidence>
<reference evidence="6 7" key="1">
    <citation type="submission" date="2024-10" db="EMBL/GenBank/DDBJ databases">
        <title>Updated reference genomes for cyclostephanoid diatoms.</title>
        <authorList>
            <person name="Roberts W.R."/>
            <person name="Alverson A.J."/>
        </authorList>
    </citation>
    <scope>NUCLEOTIDE SEQUENCE [LARGE SCALE GENOMIC DNA]</scope>
    <source>
        <strain evidence="6 7">AJA276-08</strain>
    </source>
</reference>
<dbReference type="InterPro" id="IPR027417">
    <property type="entry name" value="P-loop_NTPase"/>
</dbReference>
<keyword evidence="1" id="KW-0547">Nucleotide-binding</keyword>
<comment type="caution">
    <text evidence="6">The sequence shown here is derived from an EMBL/GenBank/DDBJ whole genome shotgun (WGS) entry which is preliminary data.</text>
</comment>
<name>A0ABD3MIA2_9STRA</name>
<feature type="coiled-coil region" evidence="3">
    <location>
        <begin position="1158"/>
        <end position="1185"/>
    </location>
</feature>
<dbReference type="EMBL" id="JALLAZ020001803">
    <property type="protein sequence ID" value="KAL3763332.1"/>
    <property type="molecule type" value="Genomic_DNA"/>
</dbReference>
<keyword evidence="7" id="KW-1185">Reference proteome</keyword>
<evidence type="ECO:0000256" key="3">
    <source>
        <dbReference type="SAM" id="Coils"/>
    </source>
</evidence>
<feature type="domain" description="Guanylate cyclase" evidence="5">
    <location>
        <begin position="153"/>
        <end position="351"/>
    </location>
</feature>
<feature type="domain" description="Guanylate cyclase" evidence="5">
    <location>
        <begin position="473"/>
        <end position="605"/>
    </location>
</feature>
<dbReference type="CDD" id="cd07302">
    <property type="entry name" value="CHD"/>
    <property type="match status" value="2"/>
</dbReference>
<dbReference type="InterPro" id="IPR041664">
    <property type="entry name" value="AAA_16"/>
</dbReference>
<feature type="region of interest" description="Disordered" evidence="4">
    <location>
        <begin position="252"/>
        <end position="298"/>
    </location>
</feature>
<feature type="region of interest" description="Disordered" evidence="4">
    <location>
        <begin position="761"/>
        <end position="790"/>
    </location>
</feature>
<keyword evidence="3" id="KW-0175">Coiled coil</keyword>
<evidence type="ECO:0000256" key="2">
    <source>
        <dbReference type="ARBA" id="ARBA00022840"/>
    </source>
</evidence>
<accession>A0ABD3MIA2</accession>